<gene>
    <name evidence="1" type="ORF">E5161_07215</name>
</gene>
<accession>A0A4U0FCV6</accession>
<dbReference type="AlphaFoldDB" id="A0A4U0FCV6"/>
<dbReference type="RefSeq" id="WP_136777054.1">
    <property type="nucleotide sequence ID" value="NZ_SUPK01000003.1"/>
</dbReference>
<dbReference type="Proteomes" id="UP000309673">
    <property type="component" value="Unassembled WGS sequence"/>
</dbReference>
<keyword evidence="2" id="KW-1185">Reference proteome</keyword>
<reference evidence="1 2" key="1">
    <citation type="submission" date="2019-04" db="EMBL/GenBank/DDBJ databases">
        <title>Cohnella sp. nov., isolated from soil.</title>
        <authorList>
            <person name="Kim W."/>
        </authorList>
    </citation>
    <scope>NUCLEOTIDE SEQUENCE [LARGE SCALE GENOMIC DNA]</scope>
    <source>
        <strain evidence="1 2">CAU 1483</strain>
    </source>
</reference>
<protein>
    <submittedName>
        <fullName evidence="1">Phage tail sheath protein</fullName>
    </submittedName>
</protein>
<evidence type="ECO:0000313" key="1">
    <source>
        <dbReference type="EMBL" id="TJY42635.1"/>
    </source>
</evidence>
<proteinExistence type="predicted"/>
<organism evidence="1 2">
    <name type="scientific">Cohnella pontilimi</name>
    <dbReference type="NCBI Taxonomy" id="2564100"/>
    <lineage>
        <taxon>Bacteria</taxon>
        <taxon>Bacillati</taxon>
        <taxon>Bacillota</taxon>
        <taxon>Bacilli</taxon>
        <taxon>Bacillales</taxon>
        <taxon>Paenibacillaceae</taxon>
        <taxon>Cohnella</taxon>
    </lineage>
</organism>
<dbReference type="OrthoDB" id="9767864at2"/>
<evidence type="ECO:0000313" key="2">
    <source>
        <dbReference type="Proteomes" id="UP000309673"/>
    </source>
</evidence>
<comment type="caution">
    <text evidence="1">The sequence shown here is derived from an EMBL/GenBank/DDBJ whole genome shotgun (WGS) entry which is preliminary data.</text>
</comment>
<dbReference type="EMBL" id="SUPK01000003">
    <property type="protein sequence ID" value="TJY42635.1"/>
    <property type="molecule type" value="Genomic_DNA"/>
</dbReference>
<sequence length="483" mass="52615">MSLIIPGVEIRVIRELVPRPLGATGVLGIVGCTEIDRRGETLQAFGSLQEFRDKERGFGAGSLAAMPEVQQAFAAGLNQVVVANIPDDKAVKAKAEIGVTAGAATAKVEFSARAGGEWGNRIAVRAFTTPVGDGADELVEVQVFYPFKNKDDKPAETFRNLSGRNDHDRYFVKVINEESAFLRAALKPFSSLPTKVLPTNNNPQAAQVKLTHGSDPEPADYIRELERLEAFAEIDMVTVSHRYTNADKATAVYAEVLSHCERMSKIARNRIGFGQLVENESEAKKDPDIRTAQKMASRLPSNRFVLVAPNGYLGSVIGMIAGLRYFESPTFKTLGGVSELTFDFTDSNLIALISSGVCAVDELPRKGIAVVKGISTDSEQINVTRVADRAVRQVQNIAQDFIGLLNTEEQRLALRQRINEAFTRMEKEGAIVKSTGKNPLPAFAVSVESLPDDFAAGIVRIDTAIRPVRAIDYIYATLKVQAF</sequence>
<name>A0A4U0FCV6_9BACL</name>